<evidence type="ECO:0000313" key="2">
    <source>
        <dbReference type="Proteomes" id="UP001234202"/>
    </source>
</evidence>
<evidence type="ECO:0000313" key="1">
    <source>
        <dbReference type="EMBL" id="KAJ9122224.1"/>
    </source>
</evidence>
<sequence length="175" mass="19119">MIAKKRILPPTQVEIQKLFDAMPENYKNRLCDAPVVTVSKVVKPEGSGPGRPRKQCATPSHTTTGATSSVGPQILRVYLPSPSPLRNIEDFTPESLSSLTLHELDQLTAGQQSSDVQMHGDDVFVDSSGDTNVMDMMNNQSGNEEDTRDSDILSSVDENGSDEDETDGARRSRAW</sequence>
<protein>
    <submittedName>
        <fullName evidence="1">Uncharacterized protein</fullName>
    </submittedName>
</protein>
<organism evidence="1 2">
    <name type="scientific">Naganishia onofrii</name>
    <dbReference type="NCBI Taxonomy" id="1851511"/>
    <lineage>
        <taxon>Eukaryota</taxon>
        <taxon>Fungi</taxon>
        <taxon>Dikarya</taxon>
        <taxon>Basidiomycota</taxon>
        <taxon>Agaricomycotina</taxon>
        <taxon>Tremellomycetes</taxon>
        <taxon>Filobasidiales</taxon>
        <taxon>Filobasidiaceae</taxon>
        <taxon>Naganishia</taxon>
    </lineage>
</organism>
<keyword evidence="2" id="KW-1185">Reference proteome</keyword>
<dbReference type="Proteomes" id="UP001234202">
    <property type="component" value="Unassembled WGS sequence"/>
</dbReference>
<comment type="caution">
    <text evidence="1">The sequence shown here is derived from an EMBL/GenBank/DDBJ whole genome shotgun (WGS) entry which is preliminary data.</text>
</comment>
<reference evidence="1" key="1">
    <citation type="submission" date="2023-04" db="EMBL/GenBank/DDBJ databases">
        <title>Draft Genome sequencing of Naganishia species isolated from polar environments using Oxford Nanopore Technology.</title>
        <authorList>
            <person name="Leo P."/>
            <person name="Venkateswaran K."/>
        </authorList>
    </citation>
    <scope>NUCLEOTIDE SEQUENCE</scope>
    <source>
        <strain evidence="1">DBVPG 5303</strain>
    </source>
</reference>
<gene>
    <name evidence="1" type="ORF">QFC24_004454</name>
</gene>
<proteinExistence type="predicted"/>
<name>A0ACC2XFL8_9TREE</name>
<accession>A0ACC2XFL8</accession>
<dbReference type="EMBL" id="JASBWV010000015">
    <property type="protein sequence ID" value="KAJ9122224.1"/>
    <property type="molecule type" value="Genomic_DNA"/>
</dbReference>